<reference evidence="2 3" key="1">
    <citation type="submission" date="2019-02" db="EMBL/GenBank/DDBJ databases">
        <title>Deep-cultivation of Planctomycetes and their phenomic and genomic characterization uncovers novel biology.</title>
        <authorList>
            <person name="Wiegand S."/>
            <person name="Jogler M."/>
            <person name="Boedeker C."/>
            <person name="Pinto D."/>
            <person name="Vollmers J."/>
            <person name="Rivas-Marin E."/>
            <person name="Kohn T."/>
            <person name="Peeters S.H."/>
            <person name="Heuer A."/>
            <person name="Rast P."/>
            <person name="Oberbeckmann S."/>
            <person name="Bunk B."/>
            <person name="Jeske O."/>
            <person name="Meyerdierks A."/>
            <person name="Storesund J.E."/>
            <person name="Kallscheuer N."/>
            <person name="Luecker S."/>
            <person name="Lage O.M."/>
            <person name="Pohl T."/>
            <person name="Merkel B.J."/>
            <person name="Hornburger P."/>
            <person name="Mueller R.-W."/>
            <person name="Bruemmer F."/>
            <person name="Labrenz M."/>
            <person name="Spormann A.M."/>
            <person name="Op Den Camp H."/>
            <person name="Overmann J."/>
            <person name="Amann R."/>
            <person name="Jetten M.S.M."/>
            <person name="Mascher T."/>
            <person name="Medema M.H."/>
            <person name="Devos D.P."/>
            <person name="Kaster A.-K."/>
            <person name="Ovreas L."/>
            <person name="Rohde M."/>
            <person name="Galperin M.Y."/>
            <person name="Jogler C."/>
        </authorList>
    </citation>
    <scope>NUCLEOTIDE SEQUENCE [LARGE SCALE GENOMIC DNA]</scope>
    <source>
        <strain evidence="2 3">Pla108</strain>
    </source>
</reference>
<dbReference type="PANTHER" id="PTHR30093">
    <property type="entry name" value="GENERAL SECRETION PATHWAY PROTEIN G"/>
    <property type="match status" value="1"/>
</dbReference>
<feature type="domain" description="DUF1559" evidence="1">
    <location>
        <begin position="37"/>
        <end position="308"/>
    </location>
</feature>
<dbReference type="RefSeq" id="WP_197526494.1">
    <property type="nucleotide sequence ID" value="NZ_SJPR01000002.1"/>
</dbReference>
<dbReference type="NCBIfam" id="TIGR04294">
    <property type="entry name" value="pre_pil_HX9DG"/>
    <property type="match status" value="1"/>
</dbReference>
<dbReference type="InterPro" id="IPR027558">
    <property type="entry name" value="Pre_pil_HX9DG_C"/>
</dbReference>
<name>A0A5C6ABX6_9BACT</name>
<comment type="caution">
    <text evidence="2">The sequence shown here is derived from an EMBL/GenBank/DDBJ whole genome shotgun (WGS) entry which is preliminary data.</text>
</comment>
<dbReference type="Pfam" id="PF07963">
    <property type="entry name" value="N_methyl"/>
    <property type="match status" value="1"/>
</dbReference>
<evidence type="ECO:0000313" key="3">
    <source>
        <dbReference type="Proteomes" id="UP000317421"/>
    </source>
</evidence>
<proteinExistence type="predicted"/>
<dbReference type="EMBL" id="SJPR01000002">
    <property type="protein sequence ID" value="TWT97542.1"/>
    <property type="molecule type" value="Genomic_DNA"/>
</dbReference>
<dbReference type="Proteomes" id="UP000317421">
    <property type="component" value="Unassembled WGS sequence"/>
</dbReference>
<dbReference type="SUPFAM" id="SSF54523">
    <property type="entry name" value="Pili subunits"/>
    <property type="match status" value="1"/>
</dbReference>
<dbReference type="Gene3D" id="3.30.700.10">
    <property type="entry name" value="Glycoprotein, Type 4 Pilin"/>
    <property type="match status" value="1"/>
</dbReference>
<dbReference type="InterPro" id="IPR045584">
    <property type="entry name" value="Pilin-like"/>
</dbReference>
<dbReference type="NCBIfam" id="TIGR02532">
    <property type="entry name" value="IV_pilin_GFxxxE"/>
    <property type="match status" value="1"/>
</dbReference>
<dbReference type="PROSITE" id="PS00409">
    <property type="entry name" value="PROKAR_NTER_METHYL"/>
    <property type="match status" value="1"/>
</dbReference>
<organism evidence="2 3">
    <name type="scientific">Botrimarina colliarenosi</name>
    <dbReference type="NCBI Taxonomy" id="2528001"/>
    <lineage>
        <taxon>Bacteria</taxon>
        <taxon>Pseudomonadati</taxon>
        <taxon>Planctomycetota</taxon>
        <taxon>Planctomycetia</taxon>
        <taxon>Pirellulales</taxon>
        <taxon>Lacipirellulaceae</taxon>
        <taxon>Botrimarina</taxon>
    </lineage>
</organism>
<dbReference type="AlphaFoldDB" id="A0A5C6ABX6"/>
<dbReference type="InterPro" id="IPR012902">
    <property type="entry name" value="N_methyl_site"/>
</dbReference>
<keyword evidence="3" id="KW-1185">Reference proteome</keyword>
<evidence type="ECO:0000313" key="2">
    <source>
        <dbReference type="EMBL" id="TWT97542.1"/>
    </source>
</evidence>
<accession>A0A5C6ABX6</accession>
<gene>
    <name evidence="2" type="ORF">Pla108_16940</name>
</gene>
<dbReference type="InterPro" id="IPR011453">
    <property type="entry name" value="DUF1559"/>
</dbReference>
<sequence length="326" mass="34497">MSYRSEAGSRTGFTLVELLVVIAIIGILVALLLPAVQAAREAARRTQCLSQIRQVGFACQLFADTKGHFPSAADEFGYSHLAQILPYHEELALSGLLDFDPDLSGAVKAPWDNANDANIRAAYLTPIPAFKCPSNPESEPTNMGTSGAQDIQETALRGHYGAVLGCKHVNGCSGSSANDEICPVDPVLGCSTGGSATGGIIYIKSETSYRNITDGTSKTFLVGELAGDLGHARTWMAGVADPTDGSGWIYSGKNVDWPINYATRDRAKAEPALRIRENDLSFNSFHPGGCHFAFADGSGRFVSESVDKDVYKATASRGAGETVASP</sequence>
<evidence type="ECO:0000259" key="1">
    <source>
        <dbReference type="Pfam" id="PF07596"/>
    </source>
</evidence>
<dbReference type="PANTHER" id="PTHR30093:SF2">
    <property type="entry name" value="TYPE II SECRETION SYSTEM PROTEIN H"/>
    <property type="match status" value="1"/>
</dbReference>
<protein>
    <submittedName>
        <fullName evidence="2">Putative major pilin subunit</fullName>
    </submittedName>
</protein>
<dbReference type="Pfam" id="PF07596">
    <property type="entry name" value="SBP_bac_10"/>
    <property type="match status" value="1"/>
</dbReference>